<dbReference type="OrthoDB" id="3486565at2759"/>
<protein>
    <recommendedName>
        <fullName evidence="3">Heterokaryon incompatibility domain-containing protein</fullName>
    </recommendedName>
</protein>
<dbReference type="AlphaFoldDB" id="A0A6A5ZYB2"/>
<dbReference type="GeneID" id="54402537"/>
<organism evidence="1 2">
    <name type="scientific">Dothidotthia symphoricarpi CBS 119687</name>
    <dbReference type="NCBI Taxonomy" id="1392245"/>
    <lineage>
        <taxon>Eukaryota</taxon>
        <taxon>Fungi</taxon>
        <taxon>Dikarya</taxon>
        <taxon>Ascomycota</taxon>
        <taxon>Pezizomycotina</taxon>
        <taxon>Dothideomycetes</taxon>
        <taxon>Pleosporomycetidae</taxon>
        <taxon>Pleosporales</taxon>
        <taxon>Dothidotthiaceae</taxon>
        <taxon>Dothidotthia</taxon>
    </lineage>
</organism>
<evidence type="ECO:0000313" key="1">
    <source>
        <dbReference type="EMBL" id="KAF2123894.1"/>
    </source>
</evidence>
<evidence type="ECO:0000313" key="2">
    <source>
        <dbReference type="Proteomes" id="UP000799771"/>
    </source>
</evidence>
<dbReference type="EMBL" id="ML977521">
    <property type="protein sequence ID" value="KAF2123894.1"/>
    <property type="molecule type" value="Genomic_DNA"/>
</dbReference>
<dbReference type="PANTHER" id="PTHR33112">
    <property type="entry name" value="DOMAIN PROTEIN, PUTATIVE-RELATED"/>
    <property type="match status" value="1"/>
</dbReference>
<sequence length="148" mass="17003">MNETASIHFRYPLETSGAAHLSTCQWSKREWTLQEKLLSTRTLYLTEEVIYSEWVSSQGVENPGYKLPRPMEFSILLAKSIPTKRIEGREDRYSSWYKVAALYSNRNLTCPEDKLPVMKSLAGALRDLVNDVYIGMMRRSGKFSSLGK</sequence>
<accession>A0A6A5ZYB2</accession>
<reference evidence="1" key="1">
    <citation type="journal article" date="2020" name="Stud. Mycol.">
        <title>101 Dothideomycetes genomes: a test case for predicting lifestyles and emergence of pathogens.</title>
        <authorList>
            <person name="Haridas S."/>
            <person name="Albert R."/>
            <person name="Binder M."/>
            <person name="Bloem J."/>
            <person name="Labutti K."/>
            <person name="Salamov A."/>
            <person name="Andreopoulos B."/>
            <person name="Baker S."/>
            <person name="Barry K."/>
            <person name="Bills G."/>
            <person name="Bluhm B."/>
            <person name="Cannon C."/>
            <person name="Castanera R."/>
            <person name="Culley D."/>
            <person name="Daum C."/>
            <person name="Ezra D."/>
            <person name="Gonzalez J."/>
            <person name="Henrissat B."/>
            <person name="Kuo A."/>
            <person name="Liang C."/>
            <person name="Lipzen A."/>
            <person name="Lutzoni F."/>
            <person name="Magnuson J."/>
            <person name="Mondo S."/>
            <person name="Nolan M."/>
            <person name="Ohm R."/>
            <person name="Pangilinan J."/>
            <person name="Park H.-J."/>
            <person name="Ramirez L."/>
            <person name="Alfaro M."/>
            <person name="Sun H."/>
            <person name="Tritt A."/>
            <person name="Yoshinaga Y."/>
            <person name="Zwiers L.-H."/>
            <person name="Turgeon B."/>
            <person name="Goodwin S."/>
            <person name="Spatafora J."/>
            <person name="Crous P."/>
            <person name="Grigoriev I."/>
        </authorList>
    </citation>
    <scope>NUCLEOTIDE SEQUENCE</scope>
    <source>
        <strain evidence="1">CBS 119687</strain>
    </source>
</reference>
<dbReference type="PANTHER" id="PTHR33112:SF16">
    <property type="entry name" value="HETEROKARYON INCOMPATIBILITY DOMAIN-CONTAINING PROTEIN"/>
    <property type="match status" value="1"/>
</dbReference>
<evidence type="ECO:0008006" key="3">
    <source>
        <dbReference type="Google" id="ProtNLM"/>
    </source>
</evidence>
<proteinExistence type="predicted"/>
<gene>
    <name evidence="1" type="ORF">P153DRAFT_140835</name>
</gene>
<name>A0A6A5ZYB2_9PLEO</name>
<dbReference type="RefSeq" id="XP_033518287.1">
    <property type="nucleotide sequence ID" value="XM_033662105.1"/>
</dbReference>
<keyword evidence="2" id="KW-1185">Reference proteome</keyword>
<dbReference type="Proteomes" id="UP000799771">
    <property type="component" value="Unassembled WGS sequence"/>
</dbReference>